<evidence type="ECO:0000259" key="3">
    <source>
        <dbReference type="Pfam" id="PF12773"/>
    </source>
</evidence>
<dbReference type="Pfam" id="PF26440">
    <property type="entry name" value="DUF8108_M"/>
    <property type="match status" value="1"/>
</dbReference>
<feature type="domain" description="DZANK-type" evidence="3">
    <location>
        <begin position="15"/>
        <end position="68"/>
    </location>
</feature>
<keyword evidence="8" id="KW-1185">Reference proteome</keyword>
<dbReference type="KEGG" id="hla:Hlac_1346"/>
<dbReference type="eggNOG" id="arCOG01917">
    <property type="taxonomic scope" value="Archaea"/>
</dbReference>
<evidence type="ECO:0000259" key="5">
    <source>
        <dbReference type="Pfam" id="PF26438"/>
    </source>
</evidence>
<dbReference type="EMBL" id="CP001365">
    <property type="protein sequence ID" value="ACM56938.1"/>
    <property type="molecule type" value="Genomic_DNA"/>
</dbReference>
<feature type="domain" description="DUF8108" evidence="5">
    <location>
        <begin position="91"/>
        <end position="158"/>
    </location>
</feature>
<feature type="region of interest" description="Disordered" evidence="1">
    <location>
        <begin position="314"/>
        <end position="352"/>
    </location>
</feature>
<accession>B9LNK0</accession>
<dbReference type="GeneID" id="7399441"/>
<dbReference type="InterPro" id="IPR025874">
    <property type="entry name" value="DZR"/>
</dbReference>
<dbReference type="Pfam" id="PF12773">
    <property type="entry name" value="DZR"/>
    <property type="match status" value="1"/>
</dbReference>
<feature type="domain" description="DUF8108" evidence="4">
    <location>
        <begin position="233"/>
        <end position="304"/>
    </location>
</feature>
<name>B9LNK0_HALLT</name>
<feature type="transmembrane region" description="Helical" evidence="2">
    <location>
        <begin position="179"/>
        <end position="203"/>
    </location>
</feature>
<dbReference type="AlphaFoldDB" id="B9LNK0"/>
<dbReference type="InterPro" id="IPR058962">
    <property type="entry name" value="DUF8108_N"/>
</dbReference>
<feature type="transmembrane region" description="Helical" evidence="2">
    <location>
        <begin position="209"/>
        <end position="228"/>
    </location>
</feature>
<proteinExistence type="predicted"/>
<evidence type="ECO:0000313" key="8">
    <source>
        <dbReference type="Proteomes" id="UP000000740"/>
    </source>
</evidence>
<evidence type="ECO:0000259" key="6">
    <source>
        <dbReference type="Pfam" id="PF26440"/>
    </source>
</evidence>
<evidence type="ECO:0000259" key="4">
    <source>
        <dbReference type="Pfam" id="PF26413"/>
    </source>
</evidence>
<dbReference type="InterPro" id="IPR058963">
    <property type="entry name" value="DUF8108_M"/>
</dbReference>
<evidence type="ECO:0000256" key="2">
    <source>
        <dbReference type="SAM" id="Phobius"/>
    </source>
</evidence>
<keyword evidence="2" id="KW-1133">Transmembrane helix</keyword>
<keyword evidence="2" id="KW-0472">Membrane</keyword>
<reference evidence="7 8" key="1">
    <citation type="journal article" date="2016" name="Stand. Genomic Sci.">
        <title>Complete genome sequence of the Antarctic Halorubrum lacusprofundi type strain ACAM 34.</title>
        <authorList>
            <person name="Anderson I.J."/>
            <person name="DasSarma P."/>
            <person name="Lucas S."/>
            <person name="Copeland A."/>
            <person name="Lapidus A."/>
            <person name="Del Rio T.G."/>
            <person name="Tice H."/>
            <person name="Dalin E."/>
            <person name="Bruce D.C."/>
            <person name="Goodwin L."/>
            <person name="Pitluck S."/>
            <person name="Sims D."/>
            <person name="Brettin T.S."/>
            <person name="Detter J.C."/>
            <person name="Han C.S."/>
            <person name="Larimer F."/>
            <person name="Hauser L."/>
            <person name="Land M."/>
            <person name="Ivanova N."/>
            <person name="Richardson P."/>
            <person name="Cavicchioli R."/>
            <person name="DasSarma S."/>
            <person name="Woese C.R."/>
            <person name="Kyrpides N.C."/>
        </authorList>
    </citation>
    <scope>NUCLEOTIDE SEQUENCE [LARGE SCALE GENOMIC DNA]</scope>
    <source>
        <strain evidence="8">ATCC 49239 / DSM 5036 / JCM 8891 / ACAM 34</strain>
    </source>
</reference>
<dbReference type="Pfam" id="PF26413">
    <property type="entry name" value="DUF8108"/>
    <property type="match status" value="1"/>
</dbReference>
<organism evidence="7 8">
    <name type="scientific">Halorubrum lacusprofundi (strain ATCC 49239 / DSM 5036 / JCM 8891 / ACAM 34)</name>
    <dbReference type="NCBI Taxonomy" id="416348"/>
    <lineage>
        <taxon>Archaea</taxon>
        <taxon>Methanobacteriati</taxon>
        <taxon>Methanobacteriota</taxon>
        <taxon>Stenosarchaea group</taxon>
        <taxon>Halobacteria</taxon>
        <taxon>Halobacteriales</taxon>
        <taxon>Haloferacaceae</taxon>
        <taxon>Halorubrum</taxon>
    </lineage>
</organism>
<feature type="compositionally biased region" description="Basic and acidic residues" evidence="1">
    <location>
        <begin position="337"/>
        <end position="352"/>
    </location>
</feature>
<keyword evidence="2" id="KW-0812">Transmembrane</keyword>
<evidence type="ECO:0000313" key="7">
    <source>
        <dbReference type="EMBL" id="ACM56938.1"/>
    </source>
</evidence>
<feature type="compositionally biased region" description="Acidic residues" evidence="1">
    <location>
        <begin position="314"/>
        <end position="336"/>
    </location>
</feature>
<evidence type="ECO:0000256" key="1">
    <source>
        <dbReference type="SAM" id="MobiDB-lite"/>
    </source>
</evidence>
<feature type="domain" description="DUF8108" evidence="6">
    <location>
        <begin position="175"/>
        <end position="228"/>
    </location>
</feature>
<dbReference type="HOGENOM" id="CLU_048846_0_0_2"/>
<dbReference type="RefSeq" id="WP_015910080.1">
    <property type="nucleotide sequence ID" value="NC_012029.1"/>
</dbReference>
<protein>
    <submittedName>
        <fullName evidence="7">Uncharacterized protein</fullName>
    </submittedName>
</protein>
<gene>
    <name evidence="7" type="ordered locus">Hlac_1346</name>
</gene>
<dbReference type="InterPro" id="IPR058421">
    <property type="entry name" value="DUF8108_C"/>
</dbReference>
<dbReference type="Pfam" id="PF26438">
    <property type="entry name" value="DUF8108_N"/>
    <property type="match status" value="1"/>
</dbReference>
<dbReference type="Proteomes" id="UP000000740">
    <property type="component" value="Chromosome 1"/>
</dbReference>
<sequence>MPSERNDAPSRTDRCRECDRAVTPGANFCPGCGADLRAAESRDDASAAYCTECGEPVAPAAEFCANCGTRCGRAEPPTAGPPDPTADSDARREFRVRVRDHLDDGWELTEDHGDRVVLVARDIGSIPAHVLLLLTTGGVGNLLYGWYNYAELAETRRLSVSDGPLPDGELGAPGDGDPLVALSGYLLGGILLLVGLGIAAVAVGQGARLGALFGLAFAALGLALSPPAERRLDRRHGLSRFGRIRTVDHRITPSTERTEAPCVVCGEAFERGVVRRRRDETVVAGVPIRTHSLRCNHYCAGCARAELFGGDADETAIDPDVSLDDSEFDDSEFDDSEFGRDEETERERERER</sequence>